<keyword evidence="1" id="KW-0472">Membrane</keyword>
<feature type="transmembrane region" description="Helical" evidence="1">
    <location>
        <begin position="75"/>
        <end position="92"/>
    </location>
</feature>
<keyword evidence="3" id="KW-1185">Reference proteome</keyword>
<protein>
    <submittedName>
        <fullName evidence="2">Uncharacterized protein</fullName>
    </submittedName>
</protein>
<organism evidence="2 3">
    <name type="scientific">Streptomyces rhizosphaericus</name>
    <dbReference type="NCBI Taxonomy" id="114699"/>
    <lineage>
        <taxon>Bacteria</taxon>
        <taxon>Bacillati</taxon>
        <taxon>Actinomycetota</taxon>
        <taxon>Actinomycetes</taxon>
        <taxon>Kitasatosporales</taxon>
        <taxon>Streptomycetaceae</taxon>
        <taxon>Streptomyces</taxon>
        <taxon>Streptomyces violaceusniger group</taxon>
    </lineage>
</organism>
<dbReference type="EMBL" id="BAAAIE010000589">
    <property type="protein sequence ID" value="GAA1075544.1"/>
    <property type="molecule type" value="Genomic_DNA"/>
</dbReference>
<name>A0ABP4DWB2_9ACTN</name>
<evidence type="ECO:0000313" key="2">
    <source>
        <dbReference type="EMBL" id="GAA1075544.1"/>
    </source>
</evidence>
<evidence type="ECO:0000256" key="1">
    <source>
        <dbReference type="SAM" id="Phobius"/>
    </source>
</evidence>
<dbReference type="Proteomes" id="UP001500033">
    <property type="component" value="Unassembled WGS sequence"/>
</dbReference>
<proteinExistence type="predicted"/>
<gene>
    <name evidence="2" type="ORF">GCM10009576_099390</name>
</gene>
<comment type="caution">
    <text evidence="2">The sequence shown here is derived from an EMBL/GenBank/DDBJ whole genome shotgun (WGS) entry which is preliminary data.</text>
</comment>
<accession>A0ABP4DWB2</accession>
<reference evidence="3" key="1">
    <citation type="journal article" date="2019" name="Int. J. Syst. Evol. Microbiol.">
        <title>The Global Catalogue of Microorganisms (GCM) 10K type strain sequencing project: providing services to taxonomists for standard genome sequencing and annotation.</title>
        <authorList>
            <consortium name="The Broad Institute Genomics Platform"/>
            <consortium name="The Broad Institute Genome Sequencing Center for Infectious Disease"/>
            <person name="Wu L."/>
            <person name="Ma J."/>
        </authorList>
    </citation>
    <scope>NUCLEOTIDE SEQUENCE [LARGE SCALE GENOMIC DNA]</scope>
    <source>
        <strain evidence="3">JCM 11445</strain>
    </source>
</reference>
<sequence>MNGSGAGAWLGACASDRHQCQSLNVNQPTNGRDDPAASLTSSLGLWLHRIALVVFPIGTVICLLVLALGDPNDPSRLGFTTTLSALATFFAVRTELRHRKVDRQSHLP</sequence>
<keyword evidence="1" id="KW-1133">Transmembrane helix</keyword>
<feature type="transmembrane region" description="Helical" evidence="1">
    <location>
        <begin position="50"/>
        <end position="69"/>
    </location>
</feature>
<evidence type="ECO:0000313" key="3">
    <source>
        <dbReference type="Proteomes" id="UP001500033"/>
    </source>
</evidence>
<keyword evidence="1" id="KW-0812">Transmembrane</keyword>